<feature type="domain" description="DUF5683" evidence="2">
    <location>
        <begin position="60"/>
        <end position="215"/>
    </location>
</feature>
<dbReference type="RefSeq" id="WP_196989069.1">
    <property type="nucleotide sequence ID" value="NZ_JADWYR010000001.1"/>
</dbReference>
<feature type="chain" id="PRO_5037780192" description="DUF5683 domain-containing protein" evidence="1">
    <location>
        <begin position="20"/>
        <end position="225"/>
    </location>
</feature>
<evidence type="ECO:0000313" key="4">
    <source>
        <dbReference type="Proteomes" id="UP000628448"/>
    </source>
</evidence>
<proteinExistence type="predicted"/>
<dbReference type="Proteomes" id="UP000628448">
    <property type="component" value="Unassembled WGS sequence"/>
</dbReference>
<sequence length="225" mass="25576">MRLKLIIIFILCFAVNLFAQTDKQQLTNASVIDTTVKVKADTTIVAKDSVAKHDSLVKKKHDPSKATFRSAVLPGWGQAYNKQYWKIPVVYAALGITAGTFVYNNKWYQRTKEAYDIVVNNRTEDFASIDSKLFDKQTGQPFSAETLQFYRNDFRRNRDYSVLYFLIAWGLNVVDATVFGHLKDFDVSDDLTMRINPTFDATTKKPGLGVAFNLKTNAHRALPVF</sequence>
<organism evidence="3 4">
    <name type="scientific">Panacibacter microcysteis</name>
    <dbReference type="NCBI Taxonomy" id="2793269"/>
    <lineage>
        <taxon>Bacteria</taxon>
        <taxon>Pseudomonadati</taxon>
        <taxon>Bacteroidota</taxon>
        <taxon>Chitinophagia</taxon>
        <taxon>Chitinophagales</taxon>
        <taxon>Chitinophagaceae</taxon>
        <taxon>Panacibacter</taxon>
    </lineage>
</organism>
<evidence type="ECO:0000259" key="2">
    <source>
        <dbReference type="Pfam" id="PF18935"/>
    </source>
</evidence>
<reference evidence="3" key="1">
    <citation type="submission" date="2020-11" db="EMBL/GenBank/DDBJ databases">
        <title>Bacterial whole genome sequence for Panacibacter sp. DH6.</title>
        <authorList>
            <person name="Le V."/>
            <person name="Ko S."/>
            <person name="Ahn C.-Y."/>
            <person name="Oh H.-M."/>
        </authorList>
    </citation>
    <scope>NUCLEOTIDE SEQUENCE</scope>
    <source>
        <strain evidence="3">DH6</strain>
    </source>
</reference>
<dbReference type="EMBL" id="JADWYR010000001">
    <property type="protein sequence ID" value="MBG9374988.1"/>
    <property type="molecule type" value="Genomic_DNA"/>
</dbReference>
<dbReference type="InterPro" id="IPR043738">
    <property type="entry name" value="DUF5683"/>
</dbReference>
<accession>A0A931E0T3</accession>
<keyword evidence="4" id="KW-1185">Reference proteome</keyword>
<name>A0A931E0T3_9BACT</name>
<evidence type="ECO:0000313" key="3">
    <source>
        <dbReference type="EMBL" id="MBG9374988.1"/>
    </source>
</evidence>
<comment type="caution">
    <text evidence="3">The sequence shown here is derived from an EMBL/GenBank/DDBJ whole genome shotgun (WGS) entry which is preliminary data.</text>
</comment>
<keyword evidence="1" id="KW-0732">Signal</keyword>
<dbReference type="Pfam" id="PF18935">
    <property type="entry name" value="DUF5683"/>
    <property type="match status" value="1"/>
</dbReference>
<evidence type="ECO:0000256" key="1">
    <source>
        <dbReference type="SAM" id="SignalP"/>
    </source>
</evidence>
<gene>
    <name evidence="3" type="ORF">I5907_02025</name>
</gene>
<protein>
    <recommendedName>
        <fullName evidence="2">DUF5683 domain-containing protein</fullName>
    </recommendedName>
</protein>
<feature type="signal peptide" evidence="1">
    <location>
        <begin position="1"/>
        <end position="19"/>
    </location>
</feature>
<dbReference type="AlphaFoldDB" id="A0A931E0T3"/>